<dbReference type="Proteomes" id="UP000315349">
    <property type="component" value="Chromosome"/>
</dbReference>
<reference evidence="1 2" key="1">
    <citation type="submission" date="2019-02" db="EMBL/GenBank/DDBJ databases">
        <title>Deep-cultivation of Planctomycetes and their phenomic and genomic characterization uncovers novel biology.</title>
        <authorList>
            <person name="Wiegand S."/>
            <person name="Jogler M."/>
            <person name="Boedeker C."/>
            <person name="Pinto D."/>
            <person name="Vollmers J."/>
            <person name="Rivas-Marin E."/>
            <person name="Kohn T."/>
            <person name="Peeters S.H."/>
            <person name="Heuer A."/>
            <person name="Rast P."/>
            <person name="Oberbeckmann S."/>
            <person name="Bunk B."/>
            <person name="Jeske O."/>
            <person name="Meyerdierks A."/>
            <person name="Storesund J.E."/>
            <person name="Kallscheuer N."/>
            <person name="Luecker S."/>
            <person name="Lage O.M."/>
            <person name="Pohl T."/>
            <person name="Merkel B.J."/>
            <person name="Hornburger P."/>
            <person name="Mueller R.-W."/>
            <person name="Bruemmer F."/>
            <person name="Labrenz M."/>
            <person name="Spormann A.M."/>
            <person name="Op den Camp H."/>
            <person name="Overmann J."/>
            <person name="Amann R."/>
            <person name="Jetten M.S.M."/>
            <person name="Mascher T."/>
            <person name="Medema M.H."/>
            <person name="Devos D.P."/>
            <person name="Kaster A.-K."/>
            <person name="Ovreas L."/>
            <person name="Rohde M."/>
            <person name="Galperin M.Y."/>
            <person name="Jogler C."/>
        </authorList>
    </citation>
    <scope>NUCLEOTIDE SEQUENCE [LARGE SCALE GENOMIC DNA]</scope>
    <source>
        <strain evidence="1 2">Spb1</strain>
    </source>
</reference>
<proteinExistence type="predicted"/>
<dbReference type="EMBL" id="CP036299">
    <property type="protein sequence ID" value="QDV31902.1"/>
    <property type="molecule type" value="Genomic_DNA"/>
</dbReference>
<evidence type="ECO:0000313" key="1">
    <source>
        <dbReference type="EMBL" id="QDV31902.1"/>
    </source>
</evidence>
<accession>A0A518GTJ2</accession>
<sequence length="391" mass="43553">MTGSSRANIGILPVGALGAAYFYHLTRGLCRLDGSVQFIQRKGATRSASWGAGGILTFAADGTTYPLTVEEVCRPELQKCVDQQWIPEILLVCTQTDQLLVVMQEYVQLLERLAETSRLDVAVSRLPILVLCSNGIYHERVRRFLVELLEESMLYGRLPDLWSGAMGQIVGKLLRGVTMQTGHREGSGAEAIYYCGPAGRTILAGGDLAHRRWCAEVLTNLGGWFEVAESAPAVRAEFDKALVNLWGNLLGQIKAIDAAGTFHLLKVREIYPEEEWPEVRELARHVVAVGRALRAYRPEESFEEIYEAALKIAQGPREHVPSSLKWIQSQLEAGTLKPELSPTELWLLDPLIRFASTAGLTEDAHYFVALKERVEQKLKLAIQKWSTEELK</sequence>
<gene>
    <name evidence="1" type="ORF">Spb1_38490</name>
</gene>
<protein>
    <submittedName>
        <fullName evidence="1">Uncharacterized protein</fullName>
    </submittedName>
</protein>
<dbReference type="KEGG" id="peh:Spb1_38490"/>
<keyword evidence="2" id="KW-1185">Reference proteome</keyword>
<dbReference type="RefSeq" id="WP_145303555.1">
    <property type="nucleotide sequence ID" value="NZ_CP036299.1"/>
</dbReference>
<dbReference type="AlphaFoldDB" id="A0A518GTJ2"/>
<organism evidence="1 2">
    <name type="scientific">Planctopirus ephydatiae</name>
    <dbReference type="NCBI Taxonomy" id="2528019"/>
    <lineage>
        <taxon>Bacteria</taxon>
        <taxon>Pseudomonadati</taxon>
        <taxon>Planctomycetota</taxon>
        <taxon>Planctomycetia</taxon>
        <taxon>Planctomycetales</taxon>
        <taxon>Planctomycetaceae</taxon>
        <taxon>Planctopirus</taxon>
    </lineage>
</organism>
<name>A0A518GTJ2_9PLAN</name>
<dbReference type="OrthoDB" id="208927at2"/>
<evidence type="ECO:0000313" key="2">
    <source>
        <dbReference type="Proteomes" id="UP000315349"/>
    </source>
</evidence>